<keyword evidence="3" id="KW-1185">Reference proteome</keyword>
<dbReference type="InterPro" id="IPR016181">
    <property type="entry name" value="Acyl_CoA_acyltransferase"/>
</dbReference>
<feature type="domain" description="N-acetyltransferase" evidence="1">
    <location>
        <begin position="1"/>
        <end position="163"/>
    </location>
</feature>
<proteinExistence type="predicted"/>
<organism evidence="2 3">
    <name type="scientific">Vibrio ulleungensis</name>
    <dbReference type="NCBI Taxonomy" id="2807619"/>
    <lineage>
        <taxon>Bacteria</taxon>
        <taxon>Pseudomonadati</taxon>
        <taxon>Pseudomonadota</taxon>
        <taxon>Gammaproteobacteria</taxon>
        <taxon>Vibrionales</taxon>
        <taxon>Vibrionaceae</taxon>
        <taxon>Vibrio</taxon>
    </lineage>
</organism>
<dbReference type="InterPro" id="IPR000182">
    <property type="entry name" value="GNAT_dom"/>
</dbReference>
<accession>A0ABS2HJ68</accession>
<dbReference type="PANTHER" id="PTHR39173">
    <property type="entry name" value="ACETYLTRANSFERASE"/>
    <property type="match status" value="1"/>
</dbReference>
<dbReference type="CDD" id="cd04301">
    <property type="entry name" value="NAT_SF"/>
    <property type="match status" value="1"/>
</dbReference>
<dbReference type="EMBL" id="JAFEUM010000004">
    <property type="protein sequence ID" value="MBM7037074.1"/>
    <property type="molecule type" value="Genomic_DNA"/>
</dbReference>
<dbReference type="Proteomes" id="UP000809621">
    <property type="component" value="Unassembled WGS sequence"/>
</dbReference>
<evidence type="ECO:0000259" key="1">
    <source>
        <dbReference type="PROSITE" id="PS51186"/>
    </source>
</evidence>
<evidence type="ECO:0000313" key="2">
    <source>
        <dbReference type="EMBL" id="MBM7037074.1"/>
    </source>
</evidence>
<dbReference type="SUPFAM" id="SSF55729">
    <property type="entry name" value="Acyl-CoA N-acyltransferases (Nat)"/>
    <property type="match status" value="1"/>
</dbReference>
<protein>
    <submittedName>
        <fullName evidence="2">GNAT family N-acetyltransferase</fullName>
    </submittedName>
</protein>
<dbReference type="Gene3D" id="3.40.630.30">
    <property type="match status" value="1"/>
</dbReference>
<gene>
    <name evidence="2" type="ORF">JQC93_11730</name>
</gene>
<comment type="caution">
    <text evidence="2">The sequence shown here is derived from an EMBL/GenBank/DDBJ whole genome shotgun (WGS) entry which is preliminary data.</text>
</comment>
<dbReference type="RefSeq" id="WP_205158628.1">
    <property type="nucleotide sequence ID" value="NZ_JAFEUM010000004.1"/>
</dbReference>
<reference evidence="2 3" key="1">
    <citation type="submission" date="2021-02" db="EMBL/GenBank/DDBJ databases">
        <authorList>
            <person name="Park J.-S."/>
        </authorList>
    </citation>
    <scope>NUCLEOTIDE SEQUENCE [LARGE SCALE GENOMIC DNA]</scope>
    <source>
        <strain evidence="2 3">188UL20-2</strain>
    </source>
</reference>
<name>A0ABS2HJ68_9VIBR</name>
<evidence type="ECO:0000313" key="3">
    <source>
        <dbReference type="Proteomes" id="UP000809621"/>
    </source>
</evidence>
<dbReference type="PROSITE" id="PS51186">
    <property type="entry name" value="GNAT"/>
    <property type="match status" value="1"/>
</dbReference>
<sequence length="177" mass="19550">MQVLPPDQIKPQSLSDYADECYQSGLRMYHNARHDPSAYIHGLLERDKGNPDYLNGGFLPSATFYAVDGDFILGAIRVRRGSNYQVDNIIGHIGYETRPSARNLGVAKTLLNWVIDHHLIGDALISVEQDNIASINVIESIGAMALEPFYDDDMGIILRFKVTGTQSSSLTSPLPKS</sequence>
<dbReference type="Pfam" id="PF00583">
    <property type="entry name" value="Acetyltransf_1"/>
    <property type="match status" value="1"/>
</dbReference>
<dbReference type="PANTHER" id="PTHR39173:SF1">
    <property type="entry name" value="ACETYLTRANSFERASE"/>
    <property type="match status" value="1"/>
</dbReference>